<accession>A0AA49JI24</accession>
<gene>
    <name evidence="1" type="ORF">K4G66_12005</name>
</gene>
<dbReference type="InterPro" id="IPR003772">
    <property type="entry name" value="YceD"/>
</dbReference>
<dbReference type="EMBL" id="CP120682">
    <property type="protein sequence ID" value="WKN39415.1"/>
    <property type="molecule type" value="Genomic_DNA"/>
</dbReference>
<proteinExistence type="predicted"/>
<protein>
    <submittedName>
        <fullName evidence="1">DUF177 domain-containing protein</fullName>
    </submittedName>
</protein>
<reference evidence="1" key="2">
    <citation type="journal article" date="2024" name="Antonie Van Leeuwenhoek">
        <title>Roseihalotalea indica gen. nov., sp. nov., a halophilic Bacteroidetes from mesopelagic Southwest Indian Ocean with higher carbohydrate metabolic potential.</title>
        <authorList>
            <person name="Chen B."/>
            <person name="Zhang M."/>
            <person name="Lin D."/>
            <person name="Ye J."/>
            <person name="Tang K."/>
        </authorList>
    </citation>
    <scope>NUCLEOTIDE SEQUENCE</scope>
    <source>
        <strain evidence="1">TK19036</strain>
    </source>
</reference>
<name>A0AA49JI24_9BACT</name>
<dbReference type="Pfam" id="PF02620">
    <property type="entry name" value="YceD"/>
    <property type="match status" value="1"/>
</dbReference>
<sequence length="183" mass="21243">MKMGVMMDDFTQYDIDIYKLTNKVYTYQYQLDGSFFALFPNSLLEKGKLDVTITLDKHSSLITANFQINGTVQLECDRSLELFDYPMSIDKTVIYQYGEEEEEVSEDLYTITTGTQHINVAQLLYEFIGVSLPMKRLHPSLAEEEDPWVEGEIVFSSEKTEASDDSVEEIDPRWQALRKYKDQ</sequence>
<reference evidence="1" key="1">
    <citation type="journal article" date="2023" name="Comput. Struct. Biotechnol. J.">
        <title>Discovery of a novel marine Bacteroidetes with a rich repertoire of carbohydrate-active enzymes.</title>
        <authorList>
            <person name="Chen B."/>
            <person name="Liu G."/>
            <person name="Chen Q."/>
            <person name="Wang H."/>
            <person name="Liu L."/>
            <person name="Tang K."/>
        </authorList>
    </citation>
    <scope>NUCLEOTIDE SEQUENCE</scope>
    <source>
        <strain evidence="1">TK19036</strain>
    </source>
</reference>
<organism evidence="1">
    <name type="scientific">Roseihalotalea indica</name>
    <dbReference type="NCBI Taxonomy" id="2867963"/>
    <lineage>
        <taxon>Bacteria</taxon>
        <taxon>Pseudomonadati</taxon>
        <taxon>Bacteroidota</taxon>
        <taxon>Cytophagia</taxon>
        <taxon>Cytophagales</taxon>
        <taxon>Catalimonadaceae</taxon>
        <taxon>Roseihalotalea</taxon>
    </lineage>
</organism>
<dbReference type="AlphaFoldDB" id="A0AA49JI24"/>
<evidence type="ECO:0000313" key="1">
    <source>
        <dbReference type="EMBL" id="WKN39415.1"/>
    </source>
</evidence>